<proteinExistence type="predicted"/>
<feature type="region of interest" description="Disordered" evidence="2">
    <location>
        <begin position="1"/>
        <end position="27"/>
    </location>
</feature>
<dbReference type="EMBL" id="JAEAOA010002240">
    <property type="protein sequence ID" value="KAK3585938.1"/>
    <property type="molecule type" value="Genomic_DNA"/>
</dbReference>
<protein>
    <submittedName>
        <fullName evidence="3">Uncharacterized protein</fullName>
    </submittedName>
</protein>
<accession>A0AAE0S6J1</accession>
<feature type="region of interest" description="Disordered" evidence="2">
    <location>
        <begin position="164"/>
        <end position="209"/>
    </location>
</feature>
<reference evidence="3" key="1">
    <citation type="journal article" date="2021" name="Genome Biol. Evol.">
        <title>A High-Quality Reference Genome for a Parasitic Bivalve with Doubly Uniparental Inheritance (Bivalvia: Unionida).</title>
        <authorList>
            <person name="Smith C.H."/>
        </authorList>
    </citation>
    <scope>NUCLEOTIDE SEQUENCE</scope>
    <source>
        <strain evidence="3">CHS0354</strain>
    </source>
</reference>
<sequence length="209" mass="24128">MYELRACEPVSDKTSTPVSSIDDSSDSLQIHSEHKLKTEDRFKMVPTVSTVEELAMRMDQGFSRMNEKIEQIRLESKEREEGLCRMIVLINMKKEKLIGDLENNEAAYDQLKQQFDDLQNQYDVLCNEMKTMESNERCLTEENKRLKENVLQLEKEIKDLGDELVSMQPTNHAKGAKYGKLVNQRNVRGKQRTGKSSPKKVLNINKSGK</sequence>
<evidence type="ECO:0000313" key="3">
    <source>
        <dbReference type="EMBL" id="KAK3585938.1"/>
    </source>
</evidence>
<evidence type="ECO:0000313" key="4">
    <source>
        <dbReference type="Proteomes" id="UP001195483"/>
    </source>
</evidence>
<gene>
    <name evidence="3" type="ORF">CHS0354_038479</name>
</gene>
<name>A0AAE0S6J1_9BIVA</name>
<reference evidence="3" key="2">
    <citation type="journal article" date="2021" name="Genome Biol. Evol.">
        <title>Developing a high-quality reference genome for a parasitic bivalve with doubly uniparental inheritance (Bivalvia: Unionida).</title>
        <authorList>
            <person name="Smith C.H."/>
        </authorList>
    </citation>
    <scope>NUCLEOTIDE SEQUENCE</scope>
    <source>
        <strain evidence="3">CHS0354</strain>
        <tissue evidence="3">Mantle</tissue>
    </source>
</reference>
<keyword evidence="1" id="KW-0175">Coiled coil</keyword>
<evidence type="ECO:0000256" key="2">
    <source>
        <dbReference type="SAM" id="MobiDB-lite"/>
    </source>
</evidence>
<reference evidence="3" key="3">
    <citation type="submission" date="2023-05" db="EMBL/GenBank/DDBJ databases">
        <authorList>
            <person name="Smith C.H."/>
        </authorList>
    </citation>
    <scope>NUCLEOTIDE SEQUENCE</scope>
    <source>
        <strain evidence="3">CHS0354</strain>
        <tissue evidence="3">Mantle</tissue>
    </source>
</reference>
<comment type="caution">
    <text evidence="3">The sequence shown here is derived from an EMBL/GenBank/DDBJ whole genome shotgun (WGS) entry which is preliminary data.</text>
</comment>
<keyword evidence="4" id="KW-1185">Reference proteome</keyword>
<dbReference type="Proteomes" id="UP001195483">
    <property type="component" value="Unassembled WGS sequence"/>
</dbReference>
<dbReference type="SUPFAM" id="SSF57997">
    <property type="entry name" value="Tropomyosin"/>
    <property type="match status" value="1"/>
</dbReference>
<feature type="coiled-coil region" evidence="1">
    <location>
        <begin position="94"/>
        <end position="163"/>
    </location>
</feature>
<evidence type="ECO:0000256" key="1">
    <source>
        <dbReference type="SAM" id="Coils"/>
    </source>
</evidence>
<organism evidence="3 4">
    <name type="scientific">Potamilus streckersoni</name>
    <dbReference type="NCBI Taxonomy" id="2493646"/>
    <lineage>
        <taxon>Eukaryota</taxon>
        <taxon>Metazoa</taxon>
        <taxon>Spiralia</taxon>
        <taxon>Lophotrochozoa</taxon>
        <taxon>Mollusca</taxon>
        <taxon>Bivalvia</taxon>
        <taxon>Autobranchia</taxon>
        <taxon>Heteroconchia</taxon>
        <taxon>Palaeoheterodonta</taxon>
        <taxon>Unionida</taxon>
        <taxon>Unionoidea</taxon>
        <taxon>Unionidae</taxon>
        <taxon>Ambleminae</taxon>
        <taxon>Lampsilini</taxon>
        <taxon>Potamilus</taxon>
    </lineage>
</organism>
<dbReference type="AlphaFoldDB" id="A0AAE0S6J1"/>